<sequence length="61" mass="7209">MSSLLERRFERMTMAYKRLIDAYVYSNRMDRDELIHEAEMLIADAEWGFLPPIEATGLDAR</sequence>
<name>A0A0F9GBK6_9ZZZZ</name>
<evidence type="ECO:0000313" key="1">
    <source>
        <dbReference type="EMBL" id="KKL87851.1"/>
    </source>
</evidence>
<protein>
    <submittedName>
        <fullName evidence="1">Uncharacterized protein</fullName>
    </submittedName>
</protein>
<comment type="caution">
    <text evidence="1">The sequence shown here is derived from an EMBL/GenBank/DDBJ whole genome shotgun (WGS) entry which is preliminary data.</text>
</comment>
<gene>
    <name evidence="1" type="ORF">LCGC14_1930580</name>
</gene>
<organism evidence="1">
    <name type="scientific">marine sediment metagenome</name>
    <dbReference type="NCBI Taxonomy" id="412755"/>
    <lineage>
        <taxon>unclassified sequences</taxon>
        <taxon>metagenomes</taxon>
        <taxon>ecological metagenomes</taxon>
    </lineage>
</organism>
<proteinExistence type="predicted"/>
<dbReference type="EMBL" id="LAZR01020726">
    <property type="protein sequence ID" value="KKL87851.1"/>
    <property type="molecule type" value="Genomic_DNA"/>
</dbReference>
<reference evidence="1" key="1">
    <citation type="journal article" date="2015" name="Nature">
        <title>Complex archaea that bridge the gap between prokaryotes and eukaryotes.</title>
        <authorList>
            <person name="Spang A."/>
            <person name="Saw J.H."/>
            <person name="Jorgensen S.L."/>
            <person name="Zaremba-Niedzwiedzka K."/>
            <person name="Martijn J."/>
            <person name="Lind A.E."/>
            <person name="van Eijk R."/>
            <person name="Schleper C."/>
            <person name="Guy L."/>
            <person name="Ettema T.J."/>
        </authorList>
    </citation>
    <scope>NUCLEOTIDE SEQUENCE</scope>
</reference>
<accession>A0A0F9GBK6</accession>
<dbReference type="AlphaFoldDB" id="A0A0F9GBK6"/>